<accession>A0AA38SA19</accession>
<reference evidence="1" key="1">
    <citation type="submission" date="2023-03" db="EMBL/GenBank/DDBJ databases">
        <title>Chromosome-scale reference genome and RAD-based genetic map of yellow starthistle (Centaurea solstitialis) reveal putative structural variation and QTLs associated with invader traits.</title>
        <authorList>
            <person name="Reatini B."/>
            <person name="Cang F.A."/>
            <person name="Jiang Q."/>
            <person name="Mckibben M.T.W."/>
            <person name="Barker M.S."/>
            <person name="Rieseberg L.H."/>
            <person name="Dlugosch K.M."/>
        </authorList>
    </citation>
    <scope>NUCLEOTIDE SEQUENCE</scope>
    <source>
        <strain evidence="1">CAN-66</strain>
        <tissue evidence="1">Leaf</tissue>
    </source>
</reference>
<name>A0AA38SA19_9ASTR</name>
<sequence length="122" mass="13804">MLMLRHLYHFLELLPPGTPKEKRSKSGHNLSVVLEEHIVGLKSIQNPEKEITQNLLPFSFISLFIMSSPSPSSSLSFEPPQTCRQFTILEIHIATRNFDEGFGKVYRGTITNNGEKSFGCCH</sequence>
<gene>
    <name evidence="1" type="ORF">OSB04_031077</name>
</gene>
<protein>
    <submittedName>
        <fullName evidence="1">Uncharacterized protein</fullName>
    </submittedName>
</protein>
<organism evidence="1 2">
    <name type="scientific">Centaurea solstitialis</name>
    <name type="common">yellow star-thistle</name>
    <dbReference type="NCBI Taxonomy" id="347529"/>
    <lineage>
        <taxon>Eukaryota</taxon>
        <taxon>Viridiplantae</taxon>
        <taxon>Streptophyta</taxon>
        <taxon>Embryophyta</taxon>
        <taxon>Tracheophyta</taxon>
        <taxon>Spermatophyta</taxon>
        <taxon>Magnoliopsida</taxon>
        <taxon>eudicotyledons</taxon>
        <taxon>Gunneridae</taxon>
        <taxon>Pentapetalae</taxon>
        <taxon>asterids</taxon>
        <taxon>campanulids</taxon>
        <taxon>Asterales</taxon>
        <taxon>Asteraceae</taxon>
        <taxon>Carduoideae</taxon>
        <taxon>Cardueae</taxon>
        <taxon>Centaureinae</taxon>
        <taxon>Centaurea</taxon>
    </lineage>
</organism>
<evidence type="ECO:0000313" key="1">
    <source>
        <dbReference type="EMBL" id="KAJ9538344.1"/>
    </source>
</evidence>
<keyword evidence="2" id="KW-1185">Reference proteome</keyword>
<dbReference type="EMBL" id="JARYMX010000008">
    <property type="protein sequence ID" value="KAJ9538344.1"/>
    <property type="molecule type" value="Genomic_DNA"/>
</dbReference>
<evidence type="ECO:0000313" key="2">
    <source>
        <dbReference type="Proteomes" id="UP001172457"/>
    </source>
</evidence>
<proteinExistence type="predicted"/>
<dbReference type="AlphaFoldDB" id="A0AA38SA19"/>
<dbReference type="Proteomes" id="UP001172457">
    <property type="component" value="Chromosome 8"/>
</dbReference>
<comment type="caution">
    <text evidence="1">The sequence shown here is derived from an EMBL/GenBank/DDBJ whole genome shotgun (WGS) entry which is preliminary data.</text>
</comment>